<keyword evidence="4" id="KW-0309">Germination</keyword>
<dbReference type="EMBL" id="JAVAMP010000013">
    <property type="protein sequence ID" value="MDP5276324.1"/>
    <property type="molecule type" value="Genomic_DNA"/>
</dbReference>
<feature type="transmembrane region" description="Helical" evidence="8">
    <location>
        <begin position="217"/>
        <end position="240"/>
    </location>
</feature>
<dbReference type="PANTHER" id="PTHR34975:SF2">
    <property type="entry name" value="SPORE GERMINATION PROTEIN A2"/>
    <property type="match status" value="1"/>
</dbReference>
<feature type="transmembrane region" description="Helical" evidence="8">
    <location>
        <begin position="269"/>
        <end position="294"/>
    </location>
</feature>
<sequence>MESKTYPITRTKLLIFLVQSQIALATARIVQILSAEVNKDAWISVLVSGLIIQFVAILLWLLLKRYPTSTWYSLLSSTLGSFFGKTLSLLYAAFFIYLATLEVLSAAELLQYWMLTFTPKFITIILVTLAAVLLARENISAIIRFYSFTIFFIFLFPILATVTYSNFDLRNILPIGSSGTSAILNASYESFCSLAGFIAIIMLYSETEGSSAQKLRTMLISNICSICFFTFLIFSASAVLGPELLKAAKFHLTFMVRDVTLGLIQRIDLYYVLIGLVFKIISCITFLYLSASGVGHVFHKNQHRKAVHYLGFIVVLLAISSLFDGKMINNFVITIFVAIIPSLLLLFTYLFQNKKKKV</sequence>
<comment type="subcellular location">
    <subcellularLocation>
        <location evidence="1">Membrane</location>
        <topology evidence="1">Multi-pass membrane protein</topology>
    </subcellularLocation>
</comment>
<organism evidence="9 10">
    <name type="scientific">Chengkuizengella axinellae</name>
    <dbReference type="NCBI Taxonomy" id="3064388"/>
    <lineage>
        <taxon>Bacteria</taxon>
        <taxon>Bacillati</taxon>
        <taxon>Bacillota</taxon>
        <taxon>Bacilli</taxon>
        <taxon>Bacillales</taxon>
        <taxon>Paenibacillaceae</taxon>
        <taxon>Chengkuizengella</taxon>
    </lineage>
</organism>
<proteinExistence type="inferred from homology"/>
<evidence type="ECO:0000256" key="4">
    <source>
        <dbReference type="ARBA" id="ARBA00022544"/>
    </source>
</evidence>
<name>A0ABT9J406_9BACL</name>
<feature type="transmembrane region" description="Helical" evidence="8">
    <location>
        <begin position="306"/>
        <end position="323"/>
    </location>
</feature>
<feature type="transmembrane region" description="Helical" evidence="8">
    <location>
        <begin position="145"/>
        <end position="167"/>
    </location>
</feature>
<gene>
    <name evidence="9" type="ORF">Q5Y73_19720</name>
</gene>
<feature type="transmembrane region" description="Helical" evidence="8">
    <location>
        <begin position="41"/>
        <end position="62"/>
    </location>
</feature>
<dbReference type="Gene3D" id="1.20.1740.10">
    <property type="entry name" value="Amino acid/polyamine transporter I"/>
    <property type="match status" value="1"/>
</dbReference>
<evidence type="ECO:0000256" key="8">
    <source>
        <dbReference type="SAM" id="Phobius"/>
    </source>
</evidence>
<accession>A0ABT9J406</accession>
<dbReference type="Proteomes" id="UP001231941">
    <property type="component" value="Unassembled WGS sequence"/>
</dbReference>
<dbReference type="Pfam" id="PF03845">
    <property type="entry name" value="Spore_permease"/>
    <property type="match status" value="1"/>
</dbReference>
<keyword evidence="3" id="KW-0813">Transport</keyword>
<feature type="transmembrane region" description="Helical" evidence="8">
    <location>
        <begin position="329"/>
        <end position="351"/>
    </location>
</feature>
<keyword evidence="7 8" id="KW-0472">Membrane</keyword>
<feature type="transmembrane region" description="Helical" evidence="8">
    <location>
        <begin position="187"/>
        <end position="205"/>
    </location>
</feature>
<dbReference type="PANTHER" id="PTHR34975">
    <property type="entry name" value="SPORE GERMINATION PROTEIN A2"/>
    <property type="match status" value="1"/>
</dbReference>
<evidence type="ECO:0000313" key="9">
    <source>
        <dbReference type="EMBL" id="MDP5276324.1"/>
    </source>
</evidence>
<feature type="transmembrane region" description="Helical" evidence="8">
    <location>
        <begin position="110"/>
        <end position="133"/>
    </location>
</feature>
<feature type="transmembrane region" description="Helical" evidence="8">
    <location>
        <begin position="74"/>
        <end position="98"/>
    </location>
</feature>
<evidence type="ECO:0000256" key="6">
    <source>
        <dbReference type="ARBA" id="ARBA00022989"/>
    </source>
</evidence>
<keyword evidence="5 8" id="KW-0812">Transmembrane</keyword>
<reference evidence="9 10" key="1">
    <citation type="submission" date="2023-08" db="EMBL/GenBank/DDBJ databases">
        <authorList>
            <person name="Park J.-S."/>
        </authorList>
    </citation>
    <scope>NUCLEOTIDE SEQUENCE [LARGE SCALE GENOMIC DNA]</scope>
    <source>
        <strain evidence="9 10">2205SS18-9</strain>
    </source>
</reference>
<dbReference type="InterPro" id="IPR004761">
    <property type="entry name" value="Spore_GerAB"/>
</dbReference>
<keyword evidence="6 8" id="KW-1133">Transmembrane helix</keyword>
<comment type="caution">
    <text evidence="9">The sequence shown here is derived from an EMBL/GenBank/DDBJ whole genome shotgun (WGS) entry which is preliminary data.</text>
</comment>
<evidence type="ECO:0000256" key="3">
    <source>
        <dbReference type="ARBA" id="ARBA00022448"/>
    </source>
</evidence>
<evidence type="ECO:0000313" key="10">
    <source>
        <dbReference type="Proteomes" id="UP001231941"/>
    </source>
</evidence>
<protein>
    <submittedName>
        <fullName evidence="9">GerAB/ArcD/ProY family transporter</fullName>
    </submittedName>
</protein>
<evidence type="ECO:0000256" key="7">
    <source>
        <dbReference type="ARBA" id="ARBA00023136"/>
    </source>
</evidence>
<comment type="similarity">
    <text evidence="2">Belongs to the amino acid-polyamine-organocation (APC) superfamily. Spore germination protein (SGP) (TC 2.A.3.9) family.</text>
</comment>
<evidence type="ECO:0000256" key="5">
    <source>
        <dbReference type="ARBA" id="ARBA00022692"/>
    </source>
</evidence>
<evidence type="ECO:0000256" key="2">
    <source>
        <dbReference type="ARBA" id="ARBA00007998"/>
    </source>
</evidence>
<evidence type="ECO:0000256" key="1">
    <source>
        <dbReference type="ARBA" id="ARBA00004141"/>
    </source>
</evidence>
<keyword evidence="10" id="KW-1185">Reference proteome</keyword>